<sequence length="88" mass="9689">MTSTRHKYQPIVVEIGLASFQCRLQRSFGKSSLSAAIASPAAICWRQCELFIVARGMLANHNGGRMPLGQSPALARSSRRPMAYLHCQ</sequence>
<proteinExistence type="predicted"/>
<dbReference type="EMBL" id="BSYO01000005">
    <property type="protein sequence ID" value="GMH05211.1"/>
    <property type="molecule type" value="Genomic_DNA"/>
</dbReference>
<evidence type="ECO:0000313" key="2">
    <source>
        <dbReference type="Proteomes" id="UP001279734"/>
    </source>
</evidence>
<comment type="caution">
    <text evidence="1">The sequence shown here is derived from an EMBL/GenBank/DDBJ whole genome shotgun (WGS) entry which is preliminary data.</text>
</comment>
<organism evidence="1 2">
    <name type="scientific">Nepenthes gracilis</name>
    <name type="common">Slender pitcher plant</name>
    <dbReference type="NCBI Taxonomy" id="150966"/>
    <lineage>
        <taxon>Eukaryota</taxon>
        <taxon>Viridiplantae</taxon>
        <taxon>Streptophyta</taxon>
        <taxon>Embryophyta</taxon>
        <taxon>Tracheophyta</taxon>
        <taxon>Spermatophyta</taxon>
        <taxon>Magnoliopsida</taxon>
        <taxon>eudicotyledons</taxon>
        <taxon>Gunneridae</taxon>
        <taxon>Pentapetalae</taxon>
        <taxon>Caryophyllales</taxon>
        <taxon>Nepenthaceae</taxon>
        <taxon>Nepenthes</taxon>
    </lineage>
</organism>
<dbReference type="Proteomes" id="UP001279734">
    <property type="component" value="Unassembled WGS sequence"/>
</dbReference>
<dbReference type="AlphaFoldDB" id="A0AAD3S6T5"/>
<name>A0AAD3S6T5_NEPGR</name>
<keyword evidence="2" id="KW-1185">Reference proteome</keyword>
<protein>
    <submittedName>
        <fullName evidence="1">Uncharacterized protein</fullName>
    </submittedName>
</protein>
<gene>
    <name evidence="1" type="ORF">Nepgr_007051</name>
</gene>
<evidence type="ECO:0000313" key="1">
    <source>
        <dbReference type="EMBL" id="GMH05211.1"/>
    </source>
</evidence>
<reference evidence="1" key="1">
    <citation type="submission" date="2023-05" db="EMBL/GenBank/DDBJ databases">
        <title>Nepenthes gracilis genome sequencing.</title>
        <authorList>
            <person name="Fukushima K."/>
        </authorList>
    </citation>
    <scope>NUCLEOTIDE SEQUENCE</scope>
    <source>
        <strain evidence="1">SING2019-196</strain>
    </source>
</reference>
<accession>A0AAD3S6T5</accession>